<dbReference type="EMBL" id="HG994580">
    <property type="protein sequence ID" value="CAF2766307.1"/>
    <property type="molecule type" value="Genomic_DNA"/>
</dbReference>
<organism evidence="13 14">
    <name type="scientific">Lepeophtheirus salmonis</name>
    <name type="common">Salmon louse</name>
    <name type="synonym">Caligus salmonis</name>
    <dbReference type="NCBI Taxonomy" id="72036"/>
    <lineage>
        <taxon>Eukaryota</taxon>
        <taxon>Metazoa</taxon>
        <taxon>Ecdysozoa</taxon>
        <taxon>Arthropoda</taxon>
        <taxon>Crustacea</taxon>
        <taxon>Multicrustacea</taxon>
        <taxon>Hexanauplia</taxon>
        <taxon>Copepoda</taxon>
        <taxon>Siphonostomatoida</taxon>
        <taxon>Caligidae</taxon>
        <taxon>Lepeophtheirus</taxon>
    </lineage>
</organism>
<evidence type="ECO:0000256" key="12">
    <source>
        <dbReference type="SAM" id="MobiDB-lite"/>
    </source>
</evidence>
<gene>
    <name evidence="13" type="ORF">LSAA_1336</name>
</gene>
<evidence type="ECO:0000256" key="10">
    <source>
        <dbReference type="PROSITE-ProRule" id="PRU00125"/>
    </source>
</evidence>
<dbReference type="PANTHER" id="PTHR24208:SF168">
    <property type="entry name" value="PROTEIN APTEROUS"/>
    <property type="match status" value="1"/>
</dbReference>
<dbReference type="SUPFAM" id="SSF46689">
    <property type="entry name" value="Homeodomain-like"/>
    <property type="match status" value="1"/>
</dbReference>
<keyword evidence="5 10" id="KW-0440">LIM domain</keyword>
<feature type="compositionally biased region" description="Low complexity" evidence="12">
    <location>
        <begin position="274"/>
        <end position="296"/>
    </location>
</feature>
<feature type="region of interest" description="Disordered" evidence="12">
    <location>
        <begin position="1"/>
        <end position="25"/>
    </location>
</feature>
<feature type="region of interest" description="Disordered" evidence="12">
    <location>
        <begin position="234"/>
        <end position="254"/>
    </location>
</feature>
<name>A0A7R8CC26_LEPSM</name>
<dbReference type="InterPro" id="IPR009057">
    <property type="entry name" value="Homeodomain-like_sf"/>
</dbReference>
<dbReference type="Gene3D" id="1.10.10.60">
    <property type="entry name" value="Homeodomain-like"/>
    <property type="match status" value="1"/>
</dbReference>
<dbReference type="InterPro" id="IPR001781">
    <property type="entry name" value="Znf_LIM"/>
</dbReference>
<dbReference type="GO" id="GO:0000977">
    <property type="term" value="F:RNA polymerase II transcription regulatory region sequence-specific DNA binding"/>
    <property type="evidence" value="ECO:0007669"/>
    <property type="project" value="TreeGrafter"/>
</dbReference>
<dbReference type="InterPro" id="IPR017970">
    <property type="entry name" value="Homeobox_CS"/>
</dbReference>
<dbReference type="GO" id="GO:0000981">
    <property type="term" value="F:DNA-binding transcription factor activity, RNA polymerase II-specific"/>
    <property type="evidence" value="ECO:0007669"/>
    <property type="project" value="InterPro"/>
</dbReference>
<dbReference type="GO" id="GO:0046872">
    <property type="term" value="F:metal ion binding"/>
    <property type="evidence" value="ECO:0007669"/>
    <property type="project" value="UniProtKB-KW"/>
</dbReference>
<evidence type="ECO:0000256" key="2">
    <source>
        <dbReference type="ARBA" id="ARBA00022723"/>
    </source>
</evidence>
<dbReference type="OrthoDB" id="9990008at2759"/>
<dbReference type="PROSITE" id="PS00478">
    <property type="entry name" value="LIM_DOMAIN_1"/>
    <property type="match status" value="2"/>
</dbReference>
<evidence type="ECO:0000256" key="9">
    <source>
        <dbReference type="PROSITE-ProRule" id="PRU00108"/>
    </source>
</evidence>
<comment type="subcellular location">
    <subcellularLocation>
        <location evidence="1 9 11">Nucleus</location>
    </subcellularLocation>
</comment>
<dbReference type="PROSITE" id="PS50071">
    <property type="entry name" value="HOMEOBOX_2"/>
    <property type="match status" value="1"/>
</dbReference>
<dbReference type="Pfam" id="PF00412">
    <property type="entry name" value="LIM"/>
    <property type="match status" value="2"/>
</dbReference>
<evidence type="ECO:0000256" key="7">
    <source>
        <dbReference type="ARBA" id="ARBA00023155"/>
    </source>
</evidence>
<dbReference type="SMART" id="SM00132">
    <property type="entry name" value="LIM"/>
    <property type="match status" value="2"/>
</dbReference>
<keyword evidence="6 9" id="KW-0238">DNA-binding</keyword>
<evidence type="ECO:0000313" key="14">
    <source>
        <dbReference type="Proteomes" id="UP000675881"/>
    </source>
</evidence>
<feature type="DNA-binding region" description="Homeobox" evidence="9">
    <location>
        <begin position="307"/>
        <end position="366"/>
    </location>
</feature>
<dbReference type="PROSITE" id="PS00027">
    <property type="entry name" value="HOMEOBOX_1"/>
    <property type="match status" value="1"/>
</dbReference>
<accession>A0A7R8CC26</accession>
<dbReference type="Pfam" id="PF00046">
    <property type="entry name" value="Homeodomain"/>
    <property type="match status" value="1"/>
</dbReference>
<feature type="compositionally biased region" description="Polar residues" evidence="12">
    <location>
        <begin position="11"/>
        <end position="21"/>
    </location>
</feature>
<dbReference type="PANTHER" id="PTHR24208">
    <property type="entry name" value="LIM/HOMEOBOX PROTEIN LHX"/>
    <property type="match status" value="1"/>
</dbReference>
<dbReference type="SMART" id="SM00389">
    <property type="entry name" value="HOX"/>
    <property type="match status" value="1"/>
</dbReference>
<keyword evidence="2 10" id="KW-0479">Metal-binding</keyword>
<evidence type="ECO:0000313" key="13">
    <source>
        <dbReference type="EMBL" id="CAF2766307.1"/>
    </source>
</evidence>
<feature type="region of interest" description="Disordered" evidence="12">
    <location>
        <begin position="274"/>
        <end position="311"/>
    </location>
</feature>
<keyword evidence="4 10" id="KW-0862">Zinc</keyword>
<keyword evidence="3" id="KW-0677">Repeat</keyword>
<dbReference type="AlphaFoldDB" id="A0A7R8CC26"/>
<dbReference type="GO" id="GO:0030182">
    <property type="term" value="P:neuron differentiation"/>
    <property type="evidence" value="ECO:0007669"/>
    <property type="project" value="TreeGrafter"/>
</dbReference>
<keyword evidence="14" id="KW-1185">Reference proteome</keyword>
<evidence type="ECO:0000256" key="8">
    <source>
        <dbReference type="ARBA" id="ARBA00023242"/>
    </source>
</evidence>
<evidence type="ECO:0000256" key="5">
    <source>
        <dbReference type="ARBA" id="ARBA00023038"/>
    </source>
</evidence>
<proteinExistence type="predicted"/>
<keyword evidence="7 9" id="KW-0371">Homeobox</keyword>
<evidence type="ECO:0000256" key="4">
    <source>
        <dbReference type="ARBA" id="ARBA00022833"/>
    </source>
</evidence>
<dbReference type="SUPFAM" id="SSF57716">
    <property type="entry name" value="Glucocorticoid receptor-like (DNA-binding domain)"/>
    <property type="match status" value="2"/>
</dbReference>
<dbReference type="FunFam" id="1.10.10.60:FF:000027">
    <property type="entry name" value="LIM/homeobox protein Lhx9"/>
    <property type="match status" value="1"/>
</dbReference>
<dbReference type="FunFam" id="2.10.110.10:FF:000033">
    <property type="entry name" value="LIM/homeobox protein Lhx9 isoform X2"/>
    <property type="match status" value="1"/>
</dbReference>
<dbReference type="PROSITE" id="PS50023">
    <property type="entry name" value="LIM_DOMAIN_2"/>
    <property type="match status" value="2"/>
</dbReference>
<dbReference type="InterPro" id="IPR050453">
    <property type="entry name" value="LIM_Homeobox_TF"/>
</dbReference>
<evidence type="ECO:0000256" key="3">
    <source>
        <dbReference type="ARBA" id="ARBA00022737"/>
    </source>
</evidence>
<evidence type="ECO:0000256" key="6">
    <source>
        <dbReference type="ARBA" id="ARBA00023125"/>
    </source>
</evidence>
<evidence type="ECO:0000256" key="11">
    <source>
        <dbReference type="RuleBase" id="RU000682"/>
    </source>
</evidence>
<protein>
    <submittedName>
        <fullName evidence="13">LHX2_9</fullName>
    </submittedName>
</protein>
<dbReference type="GO" id="GO:0005634">
    <property type="term" value="C:nucleus"/>
    <property type="evidence" value="ECO:0007669"/>
    <property type="project" value="UniProtKB-SubCell"/>
</dbReference>
<dbReference type="Proteomes" id="UP000675881">
    <property type="component" value="Chromosome 1"/>
</dbReference>
<sequence>MQREEKELQRQFPTTNSKLCTSDSNSESWNWSSSSLSHEAPLCAGCRLRIVDKYYLSAIAQKWHTSCLKCSECGVELENQISCFEKEGSIFCKDDYLRIYANNRQCYRCLSEIQPSDLVIKARHCLFHVDCFRCATCDLLLQKGDLFGMFDDVLYCKQHFEHLSHAYGSCVGVGRSGEVSSSIILPDSSESPPPLFEHYPSSEWGPVGSAGSYSQIPPTSSDWYGGGGSSDIGSEFGYENNNEPPCLKKRRGRKKRKMESFNAYLDISNPSQVAASSALGSPGSSGFLGPSSGNPGELLSGHPASKTKRARTSFKHHQLRIMRGHFQVNQNPDSRELKMLSQKTGLDKKVLQVWFQNARAKWRRVNTQTGINVGPVGSNVNDGSTVLNMENLNDETGDSDSTGIHQ</sequence>
<dbReference type="Gene3D" id="2.10.110.10">
    <property type="entry name" value="Cysteine Rich Protein"/>
    <property type="match status" value="2"/>
</dbReference>
<evidence type="ECO:0000256" key="1">
    <source>
        <dbReference type="ARBA" id="ARBA00004123"/>
    </source>
</evidence>
<reference evidence="13" key="1">
    <citation type="submission" date="2021-02" db="EMBL/GenBank/DDBJ databases">
        <authorList>
            <person name="Bekaert M."/>
        </authorList>
    </citation>
    <scope>NUCLEOTIDE SEQUENCE</scope>
    <source>
        <strain evidence="13">IoA-00</strain>
    </source>
</reference>
<keyword evidence="8 9" id="KW-0539">Nucleus</keyword>
<dbReference type="InterPro" id="IPR001356">
    <property type="entry name" value="HD"/>
</dbReference>
<dbReference type="CDD" id="cd00086">
    <property type="entry name" value="homeodomain"/>
    <property type="match status" value="1"/>
</dbReference>